<evidence type="ECO:0000256" key="4">
    <source>
        <dbReference type="RuleBase" id="RU364012"/>
    </source>
</evidence>
<sequence length="639" mass="68483">MATTEDSAAAGEARRLFALLESQQQVLSDCHGVWSRALAHFASREEDLASRSAALDEALAAADVSTSETLAALEARESSIPARLAEASAALSAAVAEAETESTGPPPTDIKGALRWICRRMDAAALWRFMAARRRELAVVRREAGPAVAMAVDPPRLVLDVVSDFLAAGDGVGGDQCWVLGMLLRSLFDLDGRKPPEIGDTLVERAFAVTKEWQERFGINMDNLSSEDKEVEMAEADGSENSGATEKKEGKEDEEQEEVEEEDDEEEEEEDPEEEEEEEEEDDPEEVEEPEAPGKEGNEVKGEGAEGKVSEEGEGAEGKVSEEGEGAEGRVSEEGQGAEGKVSQEGQGAEKIGHEDEKKGAAVGTMKVKTGEEGNKGASEQSEAQIFVQMVAAFGLKDKFDEEFLRRLFVANGRKRELARIACVLGFEESLGDIVEELIKSGNAIEAIYVAHEADLLGKFPPVPLFKSYLQNSTDKAQAVLKSGRHSSSALEEANNLEGNAYRSVIRCVESCQLQSVFPLEVLRKKLGKLEKEKSERKKAAGPSRFPNKRSRGAAGPYPFPAAKAARGSSFGPRFQNPVSRSLNYAPHAGYINPAAASPFSVPGSVSGRRGGVPYGGPGATYGGSPGFATGGGQQPFRR</sequence>
<accession>A0A3L6FQT0</accession>
<keyword evidence="4" id="KW-0217">Developmental protein</keyword>
<feature type="region of interest" description="Disordered" evidence="5">
    <location>
        <begin position="617"/>
        <end position="639"/>
    </location>
</feature>
<evidence type="ECO:0000256" key="3">
    <source>
        <dbReference type="ARBA" id="ARBA00023089"/>
    </source>
</evidence>
<feature type="region of interest" description="Disordered" evidence="5">
    <location>
        <begin position="220"/>
        <end position="362"/>
    </location>
</feature>
<dbReference type="PANTHER" id="PTHR31791:SF10">
    <property type="entry name" value="FRIGIDA-LIKE PROTEIN"/>
    <property type="match status" value="1"/>
</dbReference>
<feature type="compositionally biased region" description="Basic and acidic residues" evidence="5">
    <location>
        <begin position="351"/>
        <end position="360"/>
    </location>
</feature>
<feature type="region of interest" description="Disordered" evidence="5">
    <location>
        <begin position="531"/>
        <end position="557"/>
    </location>
</feature>
<organism evidence="6">
    <name type="scientific">Zea mays</name>
    <name type="common">Maize</name>
    <dbReference type="NCBI Taxonomy" id="4577"/>
    <lineage>
        <taxon>Eukaryota</taxon>
        <taxon>Viridiplantae</taxon>
        <taxon>Streptophyta</taxon>
        <taxon>Embryophyta</taxon>
        <taxon>Tracheophyta</taxon>
        <taxon>Spermatophyta</taxon>
        <taxon>Magnoliopsida</taxon>
        <taxon>Liliopsida</taxon>
        <taxon>Poales</taxon>
        <taxon>Poaceae</taxon>
        <taxon>PACMAD clade</taxon>
        <taxon>Panicoideae</taxon>
        <taxon>Andropogonodae</taxon>
        <taxon>Andropogoneae</taxon>
        <taxon>Tripsacinae</taxon>
        <taxon>Zea</taxon>
    </lineage>
</organism>
<feature type="compositionally biased region" description="Basic and acidic residues" evidence="5">
    <location>
        <begin position="292"/>
        <end position="333"/>
    </location>
</feature>
<name>A0A3L6FQT0_MAIZE</name>
<comment type="caution">
    <text evidence="6">The sequence shown here is derived from an EMBL/GenBank/DDBJ whole genome shotgun (WGS) entry which is preliminary data.</text>
</comment>
<dbReference type="PANTHER" id="PTHR31791">
    <property type="entry name" value="FRIGIDA-LIKE PROTEIN 3-RELATED"/>
    <property type="match status" value="1"/>
</dbReference>
<protein>
    <recommendedName>
        <fullName evidence="4">FRIGIDA-like protein</fullName>
    </recommendedName>
</protein>
<proteinExistence type="inferred from homology"/>
<dbReference type="InterPro" id="IPR012474">
    <property type="entry name" value="Frigida"/>
</dbReference>
<keyword evidence="3 4" id="KW-0287">Flowering</keyword>
<evidence type="ECO:0000313" key="6">
    <source>
        <dbReference type="EMBL" id="PWZ34721.1"/>
    </source>
</evidence>
<evidence type="ECO:0000256" key="2">
    <source>
        <dbReference type="ARBA" id="ARBA00022782"/>
    </source>
</evidence>
<dbReference type="GO" id="GO:0009908">
    <property type="term" value="P:flower development"/>
    <property type="evidence" value="ECO:0007669"/>
    <property type="project" value="UniProtKB-KW"/>
</dbReference>
<evidence type="ECO:0000256" key="5">
    <source>
        <dbReference type="SAM" id="MobiDB-lite"/>
    </source>
</evidence>
<evidence type="ECO:0000256" key="1">
    <source>
        <dbReference type="ARBA" id="ARBA00008956"/>
    </source>
</evidence>
<dbReference type="EMBL" id="NCVQ01000004">
    <property type="protein sequence ID" value="PWZ34721.1"/>
    <property type="molecule type" value="Genomic_DNA"/>
</dbReference>
<dbReference type="GO" id="GO:0030154">
    <property type="term" value="P:cell differentiation"/>
    <property type="evidence" value="ECO:0007669"/>
    <property type="project" value="UniProtKB-KW"/>
</dbReference>
<feature type="compositionally biased region" description="Acidic residues" evidence="5">
    <location>
        <begin position="252"/>
        <end position="291"/>
    </location>
</feature>
<dbReference type="ExpressionAtlas" id="A0A3L6FQT0">
    <property type="expression patterns" value="baseline and differential"/>
</dbReference>
<dbReference type="AlphaFoldDB" id="A0A3L6FQT0"/>
<gene>
    <name evidence="6" type="primary">FRL4A_2</name>
    <name evidence="6" type="ORF">Zm00014a_029855</name>
</gene>
<reference evidence="6" key="1">
    <citation type="journal article" date="2018" name="Nat. Genet.">
        <title>Extensive intraspecific gene order and gene structural variations between Mo17 and other maize genomes.</title>
        <authorList>
            <person name="Sun S."/>
            <person name="Zhou Y."/>
            <person name="Chen J."/>
            <person name="Shi J."/>
            <person name="Zhao H."/>
            <person name="Zhao H."/>
            <person name="Song W."/>
            <person name="Zhang M."/>
            <person name="Cui Y."/>
            <person name="Dong X."/>
            <person name="Liu H."/>
            <person name="Ma X."/>
            <person name="Jiao Y."/>
            <person name="Wang B."/>
            <person name="Wei X."/>
            <person name="Stein J.C."/>
            <person name="Glaubitz J.C."/>
            <person name="Lu F."/>
            <person name="Yu G."/>
            <person name="Liang C."/>
            <person name="Fengler K."/>
            <person name="Li B."/>
            <person name="Rafalski A."/>
            <person name="Schnable P.S."/>
            <person name="Ware D.H."/>
            <person name="Buckler E.S."/>
            <person name="Lai J."/>
        </authorList>
    </citation>
    <scope>NUCLEOTIDE SEQUENCE [LARGE SCALE GENOMIC DNA]</scope>
    <source>
        <tissue evidence="6">Seedling</tissue>
    </source>
</reference>
<dbReference type="Proteomes" id="UP000251960">
    <property type="component" value="Chromosome 3"/>
</dbReference>
<comment type="similarity">
    <text evidence="1 4">Belongs to the Frigida family.</text>
</comment>
<dbReference type="Pfam" id="PF07899">
    <property type="entry name" value="Frigida"/>
    <property type="match status" value="2"/>
</dbReference>
<keyword evidence="2 4" id="KW-0221">Differentiation</keyword>